<feature type="signal peptide" evidence="4">
    <location>
        <begin position="1"/>
        <end position="24"/>
    </location>
</feature>
<protein>
    <submittedName>
        <fullName evidence="6">ABC transporter substrate-binding protein</fullName>
    </submittedName>
</protein>
<dbReference type="Proteomes" id="UP000289411">
    <property type="component" value="Unassembled WGS sequence"/>
</dbReference>
<keyword evidence="7" id="KW-1185">Reference proteome</keyword>
<dbReference type="OrthoDB" id="9803988at2"/>
<sequence length="672" mass="74615">MRALSAALAGLAFILAAAPQSGRAAETPSLMERSEAPAMAAATDDGGAGGAPASTLPVPVPVETPALAEAVSAGRLPPVAERLPKAPRVVDLAAMGRETGQQGGTWRMLMGDQRDLRFMTVFSYTRLVTFDEKLNLVPDILQSLDNQDDKVFTLHLRPGHRWSDGQPFTAEDFRYYWENVANDPKLSPSGPNLALLANGKPPTFEVLDPETVRYTWADPNPGFIPAIAAAQPVFIFMPAHYLKQFHQKFADKDALAAAVKAAKVSGWVSLHERKSRQYRPENPDLPTLDPWRNTTHPPAEQFRFERNPYFHRVDTAGHQLPYFDAVTMTLGTPNLIPAKTAAGDSDLQARYLNFEDYTFLKAGETVHGYEARLWEDGIGAFAALFPNLNARDAVWRAVNRDVRFRRALSLGINRRDINHVIFFGLARESADTVLPQSPLYSKALAQDFADYDVAKANALLDEAGLDKRDTDGTRLLPDGRRMEITVETSGENQLYTDIMELVSSDWAKLGIRTFVHPSHLDIFRQRIASGDTVMAMDRGMDNAVPTAEFEPNALAPTQDSQYQWPGFGLFVQSSGHEGQKIDMPEVQRLEDLWRDWRHADKVSAQRAVWTEMLRLNADQVFAIGIVNGTRQPVVVSKRMHNVPGTGLWAFQPSSYFGLYMPDTFFYADAGKG</sequence>
<feature type="compositionally biased region" description="Low complexity" evidence="3">
    <location>
        <begin position="36"/>
        <end position="45"/>
    </location>
</feature>
<proteinExistence type="inferred from homology"/>
<dbReference type="GO" id="GO:0015833">
    <property type="term" value="P:peptide transport"/>
    <property type="evidence" value="ECO:0007669"/>
    <property type="project" value="TreeGrafter"/>
</dbReference>
<dbReference type="PANTHER" id="PTHR30290">
    <property type="entry name" value="PERIPLASMIC BINDING COMPONENT OF ABC TRANSPORTER"/>
    <property type="match status" value="1"/>
</dbReference>
<dbReference type="SUPFAM" id="SSF53850">
    <property type="entry name" value="Periplasmic binding protein-like II"/>
    <property type="match status" value="1"/>
</dbReference>
<reference evidence="6 7" key="1">
    <citation type="submission" date="2018-09" db="EMBL/GenBank/DDBJ databases">
        <authorList>
            <person name="Grouzdev D.S."/>
            <person name="Krutkina M.S."/>
        </authorList>
    </citation>
    <scope>NUCLEOTIDE SEQUENCE [LARGE SCALE GENOMIC DNA]</scope>
    <source>
        <strain evidence="6 7">RmlP001</strain>
    </source>
</reference>
<evidence type="ECO:0000256" key="1">
    <source>
        <dbReference type="ARBA" id="ARBA00004418"/>
    </source>
</evidence>
<feature type="chain" id="PRO_5020274775" evidence="4">
    <location>
        <begin position="25"/>
        <end position="672"/>
    </location>
</feature>
<dbReference type="PANTHER" id="PTHR30290:SF62">
    <property type="entry name" value="OLIGOPEPTIDE ABC TRANSPORTER, PERIPLASMIC OLIGOPEPTIDE-BINDING PROTEIN"/>
    <property type="match status" value="1"/>
</dbReference>
<dbReference type="EMBL" id="QYBC01000001">
    <property type="protein sequence ID" value="RYB07879.1"/>
    <property type="molecule type" value="Genomic_DNA"/>
</dbReference>
<organism evidence="6 7">
    <name type="scientific">Lichenibacterium ramalinae</name>
    <dbReference type="NCBI Taxonomy" id="2316527"/>
    <lineage>
        <taxon>Bacteria</taxon>
        <taxon>Pseudomonadati</taxon>
        <taxon>Pseudomonadota</taxon>
        <taxon>Alphaproteobacteria</taxon>
        <taxon>Hyphomicrobiales</taxon>
        <taxon>Lichenihabitantaceae</taxon>
        <taxon>Lichenibacterium</taxon>
    </lineage>
</organism>
<evidence type="ECO:0000256" key="2">
    <source>
        <dbReference type="ARBA" id="ARBA00005695"/>
    </source>
</evidence>
<dbReference type="AlphaFoldDB" id="A0A4Q2RHB3"/>
<dbReference type="Gene3D" id="3.10.105.10">
    <property type="entry name" value="Dipeptide-binding Protein, Domain 3"/>
    <property type="match status" value="1"/>
</dbReference>
<name>A0A4Q2RHB3_9HYPH</name>
<evidence type="ECO:0000259" key="5">
    <source>
        <dbReference type="Pfam" id="PF00496"/>
    </source>
</evidence>
<dbReference type="InterPro" id="IPR039424">
    <property type="entry name" value="SBP_5"/>
</dbReference>
<dbReference type="CDD" id="cd08500">
    <property type="entry name" value="PBP2_NikA_DppA_OppA_like_4"/>
    <property type="match status" value="1"/>
</dbReference>
<comment type="similarity">
    <text evidence="2">Belongs to the bacterial solute-binding protein 5 family.</text>
</comment>
<keyword evidence="4" id="KW-0732">Signal</keyword>
<accession>A0A4Q2RHB3</accession>
<dbReference type="Pfam" id="PF00496">
    <property type="entry name" value="SBP_bac_5"/>
    <property type="match status" value="1"/>
</dbReference>
<dbReference type="InterPro" id="IPR000914">
    <property type="entry name" value="SBP_5_dom"/>
</dbReference>
<dbReference type="GO" id="GO:1904680">
    <property type="term" value="F:peptide transmembrane transporter activity"/>
    <property type="evidence" value="ECO:0007669"/>
    <property type="project" value="TreeGrafter"/>
</dbReference>
<comment type="subcellular location">
    <subcellularLocation>
        <location evidence="1">Periplasm</location>
    </subcellularLocation>
</comment>
<gene>
    <name evidence="6" type="ORF">D3272_01830</name>
</gene>
<evidence type="ECO:0000313" key="7">
    <source>
        <dbReference type="Proteomes" id="UP000289411"/>
    </source>
</evidence>
<feature type="domain" description="Solute-binding protein family 5" evidence="5">
    <location>
        <begin position="136"/>
        <end position="549"/>
    </location>
</feature>
<evidence type="ECO:0000256" key="4">
    <source>
        <dbReference type="SAM" id="SignalP"/>
    </source>
</evidence>
<evidence type="ECO:0000256" key="3">
    <source>
        <dbReference type="SAM" id="MobiDB-lite"/>
    </source>
</evidence>
<dbReference type="Gene3D" id="3.40.190.10">
    <property type="entry name" value="Periplasmic binding protein-like II"/>
    <property type="match status" value="1"/>
</dbReference>
<evidence type="ECO:0000313" key="6">
    <source>
        <dbReference type="EMBL" id="RYB07879.1"/>
    </source>
</evidence>
<feature type="region of interest" description="Disordered" evidence="3">
    <location>
        <begin position="25"/>
        <end position="57"/>
    </location>
</feature>
<reference evidence="6 7" key="2">
    <citation type="submission" date="2019-02" db="EMBL/GenBank/DDBJ databases">
        <title>'Lichenibacterium ramalinii' gen. nov. sp. nov., 'Lichenibacterium minor' gen. nov. sp. nov.</title>
        <authorList>
            <person name="Pankratov T."/>
        </authorList>
    </citation>
    <scope>NUCLEOTIDE SEQUENCE [LARGE SCALE GENOMIC DNA]</scope>
    <source>
        <strain evidence="6 7">RmlP001</strain>
    </source>
</reference>
<comment type="caution">
    <text evidence="6">The sequence shown here is derived from an EMBL/GenBank/DDBJ whole genome shotgun (WGS) entry which is preliminary data.</text>
</comment>